<name>A0A3S2VUV2_9BURK</name>
<evidence type="ECO:0000313" key="2">
    <source>
        <dbReference type="EMBL" id="RVT49382.1"/>
    </source>
</evidence>
<comment type="caution">
    <text evidence="2">The sequence shown here is derived from an EMBL/GenBank/DDBJ whole genome shotgun (WGS) entry which is preliminary data.</text>
</comment>
<accession>A0A3S2VUV2</accession>
<proteinExistence type="predicted"/>
<protein>
    <submittedName>
        <fullName evidence="2">FkbM family methyltransferase</fullName>
    </submittedName>
</protein>
<dbReference type="OrthoDB" id="2529130at2"/>
<sequence length="284" mass="31413">MGRPRAPVPEFDDQRPWGAYPPSAGIAAALALSHRMPAALSALTKLLRRPVKYGWATPLDLEVWGLKLRLLPRGNMSEQKLYTSPKLFDRDEFALLAQRLKPGGVFVDVGANAGIYSFWAHRCMQGQGRIVAVEPDPEMRRRLSFNLHSNGITAVDLCPVALSDHEGTAELQVNPRQRGQNTLDLGEAQRAGGARESLTVPLTTLLALLQCKGVAKVDVLKIDIEGHEPPVLRHFLTHAPESMWPGAVISEFKDQTAADILGLFAERGYRRRETTKLNFILERG</sequence>
<reference evidence="2 3" key="1">
    <citation type="submission" date="2019-01" db="EMBL/GenBank/DDBJ databases">
        <authorList>
            <person name="Chen W.-M."/>
        </authorList>
    </citation>
    <scope>NUCLEOTIDE SEQUENCE [LARGE SCALE GENOMIC DNA]</scope>
    <source>
        <strain evidence="2 3">ICH-3</strain>
    </source>
</reference>
<dbReference type="NCBIfam" id="TIGR01444">
    <property type="entry name" value="fkbM_fam"/>
    <property type="match status" value="1"/>
</dbReference>
<keyword evidence="3" id="KW-1185">Reference proteome</keyword>
<keyword evidence="2" id="KW-0808">Transferase</keyword>
<dbReference type="GO" id="GO:0008168">
    <property type="term" value="F:methyltransferase activity"/>
    <property type="evidence" value="ECO:0007669"/>
    <property type="project" value="UniProtKB-KW"/>
</dbReference>
<organism evidence="2 3">
    <name type="scientific">Rubrivivax albus</name>
    <dbReference type="NCBI Taxonomy" id="2499835"/>
    <lineage>
        <taxon>Bacteria</taxon>
        <taxon>Pseudomonadati</taxon>
        <taxon>Pseudomonadota</taxon>
        <taxon>Betaproteobacteria</taxon>
        <taxon>Burkholderiales</taxon>
        <taxon>Sphaerotilaceae</taxon>
        <taxon>Rubrivivax</taxon>
    </lineage>
</organism>
<dbReference type="Pfam" id="PF05050">
    <property type="entry name" value="Methyltransf_21"/>
    <property type="match status" value="1"/>
</dbReference>
<dbReference type="SUPFAM" id="SSF53335">
    <property type="entry name" value="S-adenosyl-L-methionine-dependent methyltransferases"/>
    <property type="match status" value="1"/>
</dbReference>
<dbReference type="PANTHER" id="PTHR34203">
    <property type="entry name" value="METHYLTRANSFERASE, FKBM FAMILY PROTEIN"/>
    <property type="match status" value="1"/>
</dbReference>
<dbReference type="Proteomes" id="UP000288178">
    <property type="component" value="Unassembled WGS sequence"/>
</dbReference>
<evidence type="ECO:0000259" key="1">
    <source>
        <dbReference type="Pfam" id="PF05050"/>
    </source>
</evidence>
<dbReference type="InterPro" id="IPR006342">
    <property type="entry name" value="FkbM_mtfrase"/>
</dbReference>
<dbReference type="EMBL" id="SACT01000008">
    <property type="protein sequence ID" value="RVT49382.1"/>
    <property type="molecule type" value="Genomic_DNA"/>
</dbReference>
<feature type="domain" description="Methyltransferase FkbM" evidence="1">
    <location>
        <begin position="108"/>
        <end position="270"/>
    </location>
</feature>
<keyword evidence="2" id="KW-0489">Methyltransferase</keyword>
<dbReference type="AlphaFoldDB" id="A0A3S2VUV2"/>
<dbReference type="PANTHER" id="PTHR34203:SF15">
    <property type="entry name" value="SLL1173 PROTEIN"/>
    <property type="match status" value="1"/>
</dbReference>
<gene>
    <name evidence="2" type="ORF">ENE75_20105</name>
</gene>
<dbReference type="InterPro" id="IPR052514">
    <property type="entry name" value="SAM-dependent_MTase"/>
</dbReference>
<dbReference type="Gene3D" id="3.40.50.150">
    <property type="entry name" value="Vaccinia Virus protein VP39"/>
    <property type="match status" value="1"/>
</dbReference>
<dbReference type="GO" id="GO:0032259">
    <property type="term" value="P:methylation"/>
    <property type="evidence" value="ECO:0007669"/>
    <property type="project" value="UniProtKB-KW"/>
</dbReference>
<dbReference type="RefSeq" id="WP_128200133.1">
    <property type="nucleotide sequence ID" value="NZ_SACT01000008.1"/>
</dbReference>
<evidence type="ECO:0000313" key="3">
    <source>
        <dbReference type="Proteomes" id="UP000288178"/>
    </source>
</evidence>
<dbReference type="InterPro" id="IPR029063">
    <property type="entry name" value="SAM-dependent_MTases_sf"/>
</dbReference>